<feature type="transmembrane region" description="Helical" evidence="5">
    <location>
        <begin position="325"/>
        <end position="347"/>
    </location>
</feature>
<evidence type="ECO:0000256" key="5">
    <source>
        <dbReference type="HAMAP-Rule" id="MF_00445"/>
    </source>
</evidence>
<feature type="transmembrane region" description="Helical" evidence="5">
    <location>
        <begin position="6"/>
        <end position="27"/>
    </location>
</feature>
<feature type="transmembrane region" description="Helical" evidence="5">
    <location>
        <begin position="439"/>
        <end position="462"/>
    </location>
</feature>
<dbReference type="GO" id="GO:0012505">
    <property type="term" value="C:endomembrane system"/>
    <property type="evidence" value="ECO:0007669"/>
    <property type="project" value="UniProtKB-SubCell"/>
</dbReference>
<evidence type="ECO:0000256" key="3">
    <source>
        <dbReference type="ARBA" id="ARBA00022989"/>
    </source>
</evidence>
<evidence type="ECO:0000259" key="7">
    <source>
        <dbReference type="Pfam" id="PF00361"/>
    </source>
</evidence>
<reference evidence="9" key="1">
    <citation type="submission" date="2019-12" db="EMBL/GenBank/DDBJ databases">
        <authorList>
            <person name="Awala S.I."/>
            <person name="Rhee S.K."/>
        </authorList>
    </citation>
    <scope>NUCLEOTIDE SEQUENCE [LARGE SCALE GENOMIC DNA]</scope>
    <source>
        <strain evidence="9">IM1</strain>
    </source>
</reference>
<keyword evidence="5" id="KW-0520">NAD</keyword>
<dbReference type="Pfam" id="PF00361">
    <property type="entry name" value="Proton_antipo_M"/>
    <property type="match status" value="1"/>
</dbReference>
<protein>
    <recommendedName>
        <fullName evidence="5">NADH-quinone oxidoreductase subunit N</fullName>
        <ecNumber evidence="5">7.1.1.-</ecNumber>
    </recommendedName>
    <alternativeName>
        <fullName evidence="5">NADH dehydrogenase I subunit N</fullName>
    </alternativeName>
    <alternativeName>
        <fullName evidence="5">NDH-1 subunit N</fullName>
    </alternativeName>
</protein>
<name>A0A858Q9E5_9GAMM</name>
<keyword evidence="4 5" id="KW-0472">Membrane</keyword>
<feature type="transmembrane region" description="Helical" evidence="5">
    <location>
        <begin position="199"/>
        <end position="223"/>
    </location>
</feature>
<keyword evidence="5" id="KW-0830">Ubiquinone</keyword>
<feature type="transmembrane region" description="Helical" evidence="5">
    <location>
        <begin position="69"/>
        <end position="91"/>
    </location>
</feature>
<feature type="transmembrane region" description="Helical" evidence="5">
    <location>
        <begin position="126"/>
        <end position="145"/>
    </location>
</feature>
<keyword evidence="5" id="KW-1278">Translocase</keyword>
<evidence type="ECO:0000313" key="8">
    <source>
        <dbReference type="EMBL" id="QJD30443.1"/>
    </source>
</evidence>
<feature type="transmembrane region" description="Helical" evidence="5">
    <location>
        <begin position="294"/>
        <end position="313"/>
    </location>
</feature>
<gene>
    <name evidence="5 8" type="primary">nuoN</name>
    <name evidence="8" type="ORF">GNH96_10960</name>
</gene>
<keyword evidence="5" id="KW-0813">Transport</keyword>
<feature type="transmembrane region" description="Helical" evidence="5">
    <location>
        <begin position="235"/>
        <end position="255"/>
    </location>
</feature>
<dbReference type="GO" id="GO:0005886">
    <property type="term" value="C:plasma membrane"/>
    <property type="evidence" value="ECO:0007669"/>
    <property type="project" value="UniProtKB-SubCell"/>
</dbReference>
<keyword evidence="2 5" id="KW-0812">Transmembrane</keyword>
<dbReference type="PANTHER" id="PTHR22773">
    <property type="entry name" value="NADH DEHYDROGENASE"/>
    <property type="match status" value="1"/>
</dbReference>
<dbReference type="GO" id="GO:0048038">
    <property type="term" value="F:quinone binding"/>
    <property type="evidence" value="ECO:0007669"/>
    <property type="project" value="UniProtKB-KW"/>
</dbReference>
<dbReference type="GO" id="GO:0050136">
    <property type="term" value="F:NADH dehydrogenase (quinone) (non-electrogenic) activity"/>
    <property type="evidence" value="ECO:0007669"/>
    <property type="project" value="UniProtKB-UniRule"/>
</dbReference>
<keyword evidence="5" id="KW-1003">Cell membrane</keyword>
<dbReference type="Proteomes" id="UP000503004">
    <property type="component" value="Chromosome"/>
</dbReference>
<comment type="catalytic activity">
    <reaction evidence="5">
        <text>a quinone + NADH + 5 H(+)(in) = a quinol + NAD(+) + 4 H(+)(out)</text>
        <dbReference type="Rhea" id="RHEA:57888"/>
        <dbReference type="ChEBI" id="CHEBI:15378"/>
        <dbReference type="ChEBI" id="CHEBI:24646"/>
        <dbReference type="ChEBI" id="CHEBI:57540"/>
        <dbReference type="ChEBI" id="CHEBI:57945"/>
        <dbReference type="ChEBI" id="CHEBI:132124"/>
    </reaction>
</comment>
<sequence length="494" mass="52202">MTADAFTALLPFLVLSAAAVAVMLAIAIRRSFRLIFWLTVGGLLASLSTLPHALAVAPLRVTDLLLVDAYGLFFHALLLLAALAVALLCLAYFRRRENENEEIFVLLLTSTLGALLLVSSAHLAMFFLGLEVLTISLFPMIAYSVRASRPLEAGIKYLMLSGLASSFLMFGMALVYGDLGGLSFEQIGASGAALEQKPLALAGMFLILAAIGFKLSLVPFHLWTPDVYQGAPAPVTAFLATVSKASVFALLLRFFTTVHAERSETFLCVLGLLAVVSILAGNLLALLQDSLKRLLAYSSIGHMGYLLVGFVAAGLLRRDLQAETIAFYLAAYTLTSLAAFGAISAISDDARESDRLSDYAGLFWRSPWLAAVLTLSLLSLAGIPLTVGFVGKFYVFAAGVQAETWPLVATVVVGSGIGIYYYLRVVLAMIQPADAGHRLALHPAAGTALAVTALLVLAAGLFPQLLIDAAANTPHSPTTADSPHQAAASPAASR</sequence>
<keyword evidence="9" id="KW-1185">Reference proteome</keyword>
<comment type="similarity">
    <text evidence="5">Belongs to the complex I subunit 2 family.</text>
</comment>
<dbReference type="EC" id="7.1.1.-" evidence="5"/>
<proteinExistence type="inferred from homology"/>
<keyword evidence="3 5" id="KW-1133">Transmembrane helix</keyword>
<comment type="subcellular location">
    <subcellularLocation>
        <location evidence="5">Cell membrane</location>
        <topology evidence="5">Multi-pass membrane protein</topology>
    </subcellularLocation>
    <subcellularLocation>
        <location evidence="1">Endomembrane system</location>
        <topology evidence="1">Multi-pass membrane protein</topology>
    </subcellularLocation>
    <subcellularLocation>
        <location evidence="6">Membrane</location>
        <topology evidence="6">Multi-pass membrane protein</topology>
    </subcellularLocation>
</comment>
<feature type="transmembrane region" description="Helical" evidence="5">
    <location>
        <begin position="157"/>
        <end position="179"/>
    </location>
</feature>
<dbReference type="RefSeq" id="WP_169603719.1">
    <property type="nucleotide sequence ID" value="NZ_CP046565.1"/>
</dbReference>
<evidence type="ECO:0000256" key="1">
    <source>
        <dbReference type="ARBA" id="ARBA00004127"/>
    </source>
</evidence>
<evidence type="ECO:0000256" key="6">
    <source>
        <dbReference type="RuleBase" id="RU000320"/>
    </source>
</evidence>
<dbReference type="KEGG" id="metu:GNH96_10960"/>
<evidence type="ECO:0000313" key="9">
    <source>
        <dbReference type="Proteomes" id="UP000503004"/>
    </source>
</evidence>
<dbReference type="AlphaFoldDB" id="A0A858Q9E5"/>
<dbReference type="InterPro" id="IPR001750">
    <property type="entry name" value="ND/Mrp_TM"/>
</dbReference>
<dbReference type="GO" id="GO:0008137">
    <property type="term" value="F:NADH dehydrogenase (ubiquinone) activity"/>
    <property type="evidence" value="ECO:0007669"/>
    <property type="project" value="InterPro"/>
</dbReference>
<accession>A0A858Q9E5</accession>
<dbReference type="EMBL" id="CP046565">
    <property type="protein sequence ID" value="QJD30443.1"/>
    <property type="molecule type" value="Genomic_DNA"/>
</dbReference>
<feature type="domain" description="NADH:quinone oxidoreductase/Mrp antiporter transmembrane" evidence="7">
    <location>
        <begin position="120"/>
        <end position="417"/>
    </location>
</feature>
<dbReference type="HAMAP" id="MF_00445">
    <property type="entry name" value="NDH1_NuoN_1"/>
    <property type="match status" value="1"/>
</dbReference>
<evidence type="ECO:0000256" key="4">
    <source>
        <dbReference type="ARBA" id="ARBA00023136"/>
    </source>
</evidence>
<dbReference type="GO" id="GO:0042773">
    <property type="term" value="P:ATP synthesis coupled electron transport"/>
    <property type="evidence" value="ECO:0007669"/>
    <property type="project" value="InterPro"/>
</dbReference>
<feature type="transmembrane region" description="Helical" evidence="5">
    <location>
        <begin position="368"/>
        <end position="395"/>
    </location>
</feature>
<evidence type="ECO:0000256" key="2">
    <source>
        <dbReference type="ARBA" id="ARBA00022692"/>
    </source>
</evidence>
<feature type="transmembrane region" description="Helical" evidence="5">
    <location>
        <begin position="407"/>
        <end position="427"/>
    </location>
</feature>
<organism evidence="8 9">
    <name type="scientific">Methylococcus geothermalis</name>
    <dbReference type="NCBI Taxonomy" id="2681310"/>
    <lineage>
        <taxon>Bacteria</taxon>
        <taxon>Pseudomonadati</taxon>
        <taxon>Pseudomonadota</taxon>
        <taxon>Gammaproteobacteria</taxon>
        <taxon>Methylococcales</taxon>
        <taxon>Methylococcaceae</taxon>
        <taxon>Methylococcus</taxon>
    </lineage>
</organism>
<feature type="transmembrane region" description="Helical" evidence="5">
    <location>
        <begin position="34"/>
        <end position="57"/>
    </location>
</feature>
<dbReference type="InterPro" id="IPR010096">
    <property type="entry name" value="NADH-Q_OxRdtase_suN/2"/>
</dbReference>
<keyword evidence="5" id="KW-0874">Quinone</keyword>
<dbReference type="NCBIfam" id="TIGR01770">
    <property type="entry name" value="NDH_I_N"/>
    <property type="match status" value="1"/>
</dbReference>
<comment type="subunit">
    <text evidence="5">NDH-1 is composed of 14 different subunits. Subunits NuoA, H, J, K, L, M, N constitute the membrane sector of the complex.</text>
</comment>
<feature type="transmembrane region" description="Helical" evidence="5">
    <location>
        <begin position="267"/>
        <end position="287"/>
    </location>
</feature>
<comment type="function">
    <text evidence="5">NDH-1 shuttles electrons from NADH, via FMN and iron-sulfur (Fe-S) centers, to quinones in the respiratory chain. The immediate electron acceptor for the enzyme in this species is believed to be ubiquinone. Couples the redox reaction to proton translocation (for every two electrons transferred, four hydrogen ions are translocated across the cytoplasmic membrane), and thus conserves the redox energy in a proton gradient.</text>
</comment>
<feature type="transmembrane region" description="Helical" evidence="5">
    <location>
        <begin position="103"/>
        <end position="120"/>
    </location>
</feature>